<feature type="transmembrane region" description="Helical" evidence="1">
    <location>
        <begin position="6"/>
        <end position="28"/>
    </location>
</feature>
<keyword evidence="1" id="KW-0472">Membrane</keyword>
<feature type="transmembrane region" description="Helical" evidence="1">
    <location>
        <begin position="49"/>
        <end position="67"/>
    </location>
</feature>
<keyword evidence="1" id="KW-1133">Transmembrane helix</keyword>
<feature type="transmembrane region" description="Helical" evidence="1">
    <location>
        <begin position="79"/>
        <end position="100"/>
    </location>
</feature>
<keyword evidence="1" id="KW-0812">Transmembrane</keyword>
<evidence type="ECO:0000313" key="3">
    <source>
        <dbReference type="Proteomes" id="UP001152173"/>
    </source>
</evidence>
<dbReference type="AlphaFoldDB" id="A0A9X3RFD9"/>
<evidence type="ECO:0000313" key="2">
    <source>
        <dbReference type="EMBL" id="MCZ8538383.1"/>
    </source>
</evidence>
<gene>
    <name evidence="2" type="ORF">M9R32_14395</name>
</gene>
<sequence>MIIGFLLILLDVHIFFDILPDPLGYILIASGIQQIATRKPNAKNAELTAYFLMALSIPTLFLSTEVLNQMQDNNTGWLLYGLSVTLVDLILMYFVFRMLIHEVDYPIDPDEKQKSARKMMIIYMTIALTTAFIHPFLINMKQDFQSTVTVITILLMLTVHIAFIILLRNLQKTFPPDLGRVYPEERPN</sequence>
<dbReference type="EMBL" id="JAMKBJ010000016">
    <property type="protein sequence ID" value="MCZ8538383.1"/>
    <property type="molecule type" value="Genomic_DNA"/>
</dbReference>
<accession>A0A9X3RFD9</accession>
<keyword evidence="3" id="KW-1185">Reference proteome</keyword>
<reference evidence="2" key="1">
    <citation type="submission" date="2022-05" db="EMBL/GenBank/DDBJ databases">
        <authorList>
            <person name="Colautti A."/>
            <person name="Iacumin L."/>
        </authorList>
    </citation>
    <scope>NUCLEOTIDE SEQUENCE</scope>
    <source>
        <strain evidence="2">SK 55</strain>
    </source>
</reference>
<proteinExistence type="predicted"/>
<protein>
    <submittedName>
        <fullName evidence="2">Uncharacterized protein</fullName>
    </submittedName>
</protein>
<feature type="transmembrane region" description="Helical" evidence="1">
    <location>
        <begin position="144"/>
        <end position="167"/>
    </location>
</feature>
<name>A0A9X3RFD9_9BACL</name>
<dbReference type="Proteomes" id="UP001152173">
    <property type="component" value="Unassembled WGS sequence"/>
</dbReference>
<comment type="caution">
    <text evidence="2">The sequence shown here is derived from an EMBL/GenBank/DDBJ whole genome shotgun (WGS) entry which is preliminary data.</text>
</comment>
<feature type="transmembrane region" description="Helical" evidence="1">
    <location>
        <begin position="120"/>
        <end position="138"/>
    </location>
</feature>
<organism evidence="2 3">
    <name type="scientific">Paenisporosarcina quisquiliarum</name>
    <dbReference type="NCBI Taxonomy" id="365346"/>
    <lineage>
        <taxon>Bacteria</taxon>
        <taxon>Bacillati</taxon>
        <taxon>Bacillota</taxon>
        <taxon>Bacilli</taxon>
        <taxon>Bacillales</taxon>
        <taxon>Caryophanaceae</taxon>
        <taxon>Paenisporosarcina</taxon>
    </lineage>
</organism>
<evidence type="ECO:0000256" key="1">
    <source>
        <dbReference type="SAM" id="Phobius"/>
    </source>
</evidence>